<evidence type="ECO:0000313" key="1">
    <source>
        <dbReference type="EMBL" id="MCS0630547.1"/>
    </source>
</evidence>
<evidence type="ECO:0000313" key="2">
    <source>
        <dbReference type="Proteomes" id="UP001165263"/>
    </source>
</evidence>
<accession>A0ABT2BZI3</accession>
<feature type="non-terminal residue" evidence="1">
    <location>
        <position position="1"/>
    </location>
</feature>
<keyword evidence="2" id="KW-1185">Reference proteome</keyword>
<proteinExistence type="predicted"/>
<dbReference type="Proteomes" id="UP001165263">
    <property type="component" value="Unassembled WGS sequence"/>
</dbReference>
<protein>
    <submittedName>
        <fullName evidence="1">Uncharacterized protein</fullName>
    </submittedName>
</protein>
<dbReference type="RefSeq" id="WP_259449648.1">
    <property type="nucleotide sequence ID" value="NZ_JANUHC010000004.1"/>
</dbReference>
<name>A0ABT2BZI3_9BURK</name>
<gene>
    <name evidence="1" type="ORF">NX786_14500</name>
</gene>
<dbReference type="EMBL" id="JANUHC010000004">
    <property type="protein sequence ID" value="MCS0630547.1"/>
    <property type="molecule type" value="Genomic_DNA"/>
</dbReference>
<sequence>YLQALVSAPGLSKRLDRMFRLVKGWARRLAPLFSRKAYRARPPLKSRFIRQFEYRYLRNGKYRGVIVWSLIGRLSNDHVERFCEHERETKEQALNDARTAIWN</sequence>
<organism evidence="1 2">
    <name type="scientific">Telluria mixta</name>
    <dbReference type="NCBI Taxonomy" id="34071"/>
    <lineage>
        <taxon>Bacteria</taxon>
        <taxon>Pseudomonadati</taxon>
        <taxon>Pseudomonadota</taxon>
        <taxon>Betaproteobacteria</taxon>
        <taxon>Burkholderiales</taxon>
        <taxon>Oxalobacteraceae</taxon>
        <taxon>Telluria group</taxon>
        <taxon>Telluria</taxon>
    </lineage>
</organism>
<reference evidence="1" key="1">
    <citation type="submission" date="2022-08" db="EMBL/GenBank/DDBJ databases">
        <title>Reclassification of Massilia species as members of the genera Telluria, Duganella, Pseudoduganella, Mokoshia gen. nov. and Zemynaea gen. nov. using orthogonal and non-orthogonal genome-based approaches.</title>
        <authorList>
            <person name="Bowman J.P."/>
        </authorList>
    </citation>
    <scope>NUCLEOTIDE SEQUENCE</scope>
    <source>
        <strain evidence="1">LMG 11547</strain>
    </source>
</reference>
<comment type="caution">
    <text evidence="1">The sequence shown here is derived from an EMBL/GenBank/DDBJ whole genome shotgun (WGS) entry which is preliminary data.</text>
</comment>